<evidence type="ECO:0000313" key="4">
    <source>
        <dbReference type="Proteomes" id="UP000326924"/>
    </source>
</evidence>
<gene>
    <name evidence="3" type="ORF">FN846DRAFT_922447</name>
</gene>
<feature type="transmembrane region" description="Helical" evidence="1">
    <location>
        <begin position="115"/>
        <end position="134"/>
    </location>
</feature>
<comment type="caution">
    <text evidence="3">The sequence shown here is derived from an EMBL/GenBank/DDBJ whole genome shotgun (WGS) entry which is preliminary data.</text>
</comment>
<dbReference type="InParanoid" id="A0A5J5EJA7"/>
<sequence>MTPFTLLIAVLPALALASPAPARGGANSAVGPLSCVTSTDVPFWATSNTKGGFRGMYGVGVSVYLKCYKTGEIYEGNSPMAEFLVEWVTHLLETSQGIASETLSRHLAGDKYNPGLIVACAVLTFVLTIFVAVMRRVKQGYEELRKANRGEELPV</sequence>
<keyword evidence="1" id="KW-0472">Membrane</keyword>
<feature type="chain" id="PRO_5023848312" evidence="2">
    <location>
        <begin position="18"/>
        <end position="155"/>
    </location>
</feature>
<dbReference type="Proteomes" id="UP000326924">
    <property type="component" value="Unassembled WGS sequence"/>
</dbReference>
<reference evidence="3 4" key="1">
    <citation type="submission" date="2019-09" db="EMBL/GenBank/DDBJ databases">
        <title>Draft genome of the ectomycorrhizal ascomycete Sphaerosporella brunnea.</title>
        <authorList>
            <consortium name="DOE Joint Genome Institute"/>
            <person name="Benucci G.M."/>
            <person name="Marozzi G."/>
            <person name="Antonielli L."/>
            <person name="Sanchez S."/>
            <person name="Marco P."/>
            <person name="Wang X."/>
            <person name="Falini L.B."/>
            <person name="Barry K."/>
            <person name="Haridas S."/>
            <person name="Lipzen A."/>
            <person name="Labutti K."/>
            <person name="Grigoriev I.V."/>
            <person name="Murat C."/>
            <person name="Martin F."/>
            <person name="Albertini E."/>
            <person name="Donnini D."/>
            <person name="Bonito G."/>
        </authorList>
    </citation>
    <scope>NUCLEOTIDE SEQUENCE [LARGE SCALE GENOMIC DNA]</scope>
    <source>
        <strain evidence="3 4">Sb_GMNB300</strain>
    </source>
</reference>
<feature type="signal peptide" evidence="2">
    <location>
        <begin position="1"/>
        <end position="17"/>
    </location>
</feature>
<dbReference type="EMBL" id="VXIS01000278">
    <property type="protein sequence ID" value="KAA8895243.1"/>
    <property type="molecule type" value="Genomic_DNA"/>
</dbReference>
<evidence type="ECO:0000256" key="1">
    <source>
        <dbReference type="SAM" id="Phobius"/>
    </source>
</evidence>
<evidence type="ECO:0000313" key="3">
    <source>
        <dbReference type="EMBL" id="KAA8895243.1"/>
    </source>
</evidence>
<keyword evidence="1" id="KW-1133">Transmembrane helix</keyword>
<keyword evidence="1" id="KW-0812">Transmembrane</keyword>
<accession>A0A5J5EJA7</accession>
<dbReference type="AlphaFoldDB" id="A0A5J5EJA7"/>
<organism evidence="3 4">
    <name type="scientific">Sphaerosporella brunnea</name>
    <dbReference type="NCBI Taxonomy" id="1250544"/>
    <lineage>
        <taxon>Eukaryota</taxon>
        <taxon>Fungi</taxon>
        <taxon>Dikarya</taxon>
        <taxon>Ascomycota</taxon>
        <taxon>Pezizomycotina</taxon>
        <taxon>Pezizomycetes</taxon>
        <taxon>Pezizales</taxon>
        <taxon>Pyronemataceae</taxon>
        <taxon>Sphaerosporella</taxon>
    </lineage>
</organism>
<name>A0A5J5EJA7_9PEZI</name>
<proteinExistence type="predicted"/>
<evidence type="ECO:0000256" key="2">
    <source>
        <dbReference type="SAM" id="SignalP"/>
    </source>
</evidence>
<keyword evidence="2" id="KW-0732">Signal</keyword>
<protein>
    <submittedName>
        <fullName evidence="3">Uncharacterized protein</fullName>
    </submittedName>
</protein>
<keyword evidence="4" id="KW-1185">Reference proteome</keyword>